<evidence type="ECO:0000313" key="3">
    <source>
        <dbReference type="Proteomes" id="UP001175261"/>
    </source>
</evidence>
<evidence type="ECO:0000313" key="2">
    <source>
        <dbReference type="EMBL" id="KAK0389041.1"/>
    </source>
</evidence>
<dbReference type="AlphaFoldDB" id="A0AA39L904"/>
<dbReference type="EMBL" id="JAPDFR010000002">
    <property type="protein sequence ID" value="KAK0389041.1"/>
    <property type="molecule type" value="Genomic_DNA"/>
</dbReference>
<name>A0AA39L904_SARSR</name>
<reference evidence="2" key="1">
    <citation type="submission" date="2022-10" db="EMBL/GenBank/DDBJ databases">
        <title>Determination and structural analysis of whole genome sequence of Sarocladium strictum F4-1.</title>
        <authorList>
            <person name="Hu L."/>
            <person name="Jiang Y."/>
        </authorList>
    </citation>
    <scope>NUCLEOTIDE SEQUENCE</scope>
    <source>
        <strain evidence="2">F4-1</strain>
    </source>
</reference>
<comment type="caution">
    <text evidence="2">The sequence shown here is derived from an EMBL/GenBank/DDBJ whole genome shotgun (WGS) entry which is preliminary data.</text>
</comment>
<dbReference type="Proteomes" id="UP001175261">
    <property type="component" value="Unassembled WGS sequence"/>
</dbReference>
<feature type="compositionally biased region" description="Polar residues" evidence="1">
    <location>
        <begin position="104"/>
        <end position="115"/>
    </location>
</feature>
<feature type="region of interest" description="Disordered" evidence="1">
    <location>
        <begin position="96"/>
        <end position="115"/>
    </location>
</feature>
<gene>
    <name evidence="2" type="ORF">NLU13_2617</name>
</gene>
<organism evidence="2 3">
    <name type="scientific">Sarocladium strictum</name>
    <name type="common">Black bundle disease fungus</name>
    <name type="synonym">Acremonium strictum</name>
    <dbReference type="NCBI Taxonomy" id="5046"/>
    <lineage>
        <taxon>Eukaryota</taxon>
        <taxon>Fungi</taxon>
        <taxon>Dikarya</taxon>
        <taxon>Ascomycota</taxon>
        <taxon>Pezizomycotina</taxon>
        <taxon>Sordariomycetes</taxon>
        <taxon>Hypocreomycetidae</taxon>
        <taxon>Hypocreales</taxon>
        <taxon>Sarocladiaceae</taxon>
        <taxon>Sarocladium</taxon>
    </lineage>
</organism>
<sequence>MANFRATSEKVAAATTGSSPKLMHITVQQKIDCAKGQDKRAVKVLVRDGEPHDYSSSSTTIKTPLSQRTFTIDSTCYKTTASCSMTTRQTYQYWPSLSSSSSSWNKETLLSTRSP</sequence>
<keyword evidence="3" id="KW-1185">Reference proteome</keyword>
<evidence type="ECO:0000256" key="1">
    <source>
        <dbReference type="SAM" id="MobiDB-lite"/>
    </source>
</evidence>
<accession>A0AA39L904</accession>
<proteinExistence type="predicted"/>
<protein>
    <submittedName>
        <fullName evidence="2">Uncharacterized protein</fullName>
    </submittedName>
</protein>